<comment type="caution">
    <text evidence="5">The sequence shown here is derived from an EMBL/GenBank/DDBJ whole genome shotgun (WGS) entry which is preliminary data.</text>
</comment>
<evidence type="ECO:0000259" key="4">
    <source>
        <dbReference type="PROSITE" id="PS50801"/>
    </source>
</evidence>
<dbReference type="InterPro" id="IPR036513">
    <property type="entry name" value="STAS_dom_sf"/>
</dbReference>
<protein>
    <recommendedName>
        <fullName evidence="2">Anti-sigma factor antagonist</fullName>
    </recommendedName>
</protein>
<feature type="region of interest" description="Disordered" evidence="3">
    <location>
        <begin position="1"/>
        <end position="33"/>
    </location>
</feature>
<dbReference type="GO" id="GO:0043856">
    <property type="term" value="F:anti-sigma factor antagonist activity"/>
    <property type="evidence" value="ECO:0007669"/>
    <property type="project" value="InterPro"/>
</dbReference>
<reference evidence="5 6" key="1">
    <citation type="submission" date="2019-04" db="EMBL/GenBank/DDBJ databases">
        <title>Herbidospora sp. NEAU-GS14.nov., a novel actinomycete isolated from soil.</title>
        <authorList>
            <person name="Han L."/>
        </authorList>
    </citation>
    <scope>NUCLEOTIDE SEQUENCE [LARGE SCALE GENOMIC DNA]</scope>
    <source>
        <strain evidence="5 6">NEAU-GS14</strain>
    </source>
</reference>
<evidence type="ECO:0000256" key="1">
    <source>
        <dbReference type="ARBA" id="ARBA00009013"/>
    </source>
</evidence>
<dbReference type="OrthoDB" id="3475606at2"/>
<sequence length="201" mass="20838">MGNSLARQTPSAPRRPTGHMSMGPSGVPDQSCAAIMAPMTPPPVRTAFIARAAACSATRTSSLQSVLQLVGGTVPSATLGEARSMKPRLHISSRREGGIGVLAPEGEIDALTKSILAVALTEALAAPGARLILDLSGVTFLDSGGLSTISDQHRVARENGGILSVYGGDPRRTRVLWLTGMADWLPVHPDLTTALAAAQER</sequence>
<dbReference type="PANTHER" id="PTHR33495">
    <property type="entry name" value="ANTI-SIGMA FACTOR ANTAGONIST TM_1081-RELATED-RELATED"/>
    <property type="match status" value="1"/>
</dbReference>
<evidence type="ECO:0000256" key="3">
    <source>
        <dbReference type="SAM" id="MobiDB-lite"/>
    </source>
</evidence>
<dbReference type="EMBL" id="SZQA01000014">
    <property type="protein sequence ID" value="TKK87798.1"/>
    <property type="molecule type" value="Genomic_DNA"/>
</dbReference>
<dbReference type="CDD" id="cd07043">
    <property type="entry name" value="STAS_anti-anti-sigma_factors"/>
    <property type="match status" value="1"/>
</dbReference>
<dbReference type="SUPFAM" id="SSF52091">
    <property type="entry name" value="SpoIIaa-like"/>
    <property type="match status" value="1"/>
</dbReference>
<dbReference type="Gene3D" id="3.30.750.24">
    <property type="entry name" value="STAS domain"/>
    <property type="match status" value="1"/>
</dbReference>
<evidence type="ECO:0000313" key="5">
    <source>
        <dbReference type="EMBL" id="TKK87798.1"/>
    </source>
</evidence>
<dbReference type="Proteomes" id="UP000308705">
    <property type="component" value="Unassembled WGS sequence"/>
</dbReference>
<feature type="domain" description="STAS" evidence="4">
    <location>
        <begin position="89"/>
        <end position="198"/>
    </location>
</feature>
<accession>A0A4U3MEK2</accession>
<dbReference type="Pfam" id="PF01740">
    <property type="entry name" value="STAS"/>
    <property type="match status" value="1"/>
</dbReference>
<evidence type="ECO:0000256" key="2">
    <source>
        <dbReference type="RuleBase" id="RU003749"/>
    </source>
</evidence>
<name>A0A4U3MEK2_9ACTN</name>
<keyword evidence="6" id="KW-1185">Reference proteome</keyword>
<evidence type="ECO:0000313" key="6">
    <source>
        <dbReference type="Proteomes" id="UP000308705"/>
    </source>
</evidence>
<dbReference type="PANTHER" id="PTHR33495:SF2">
    <property type="entry name" value="ANTI-SIGMA FACTOR ANTAGONIST TM_1081-RELATED"/>
    <property type="match status" value="1"/>
</dbReference>
<dbReference type="PROSITE" id="PS50801">
    <property type="entry name" value="STAS"/>
    <property type="match status" value="1"/>
</dbReference>
<dbReference type="NCBIfam" id="TIGR00377">
    <property type="entry name" value="ant_ant_sig"/>
    <property type="match status" value="1"/>
</dbReference>
<gene>
    <name evidence="5" type="ORF">FDA94_16640</name>
</gene>
<dbReference type="InterPro" id="IPR003658">
    <property type="entry name" value="Anti-sigma_ant"/>
</dbReference>
<dbReference type="AlphaFoldDB" id="A0A4U3MEK2"/>
<dbReference type="InterPro" id="IPR002645">
    <property type="entry name" value="STAS_dom"/>
</dbReference>
<proteinExistence type="inferred from homology"/>
<comment type="similarity">
    <text evidence="1 2">Belongs to the anti-sigma-factor antagonist family.</text>
</comment>
<organism evidence="5 6">
    <name type="scientific">Herbidospora galbida</name>
    <dbReference type="NCBI Taxonomy" id="2575442"/>
    <lineage>
        <taxon>Bacteria</taxon>
        <taxon>Bacillati</taxon>
        <taxon>Actinomycetota</taxon>
        <taxon>Actinomycetes</taxon>
        <taxon>Streptosporangiales</taxon>
        <taxon>Streptosporangiaceae</taxon>
        <taxon>Herbidospora</taxon>
    </lineage>
</organism>
<feature type="compositionally biased region" description="Polar residues" evidence="3">
    <location>
        <begin position="1"/>
        <end position="11"/>
    </location>
</feature>